<accession>A0A0R3JT82</accession>
<evidence type="ECO:0000256" key="2">
    <source>
        <dbReference type="ARBA" id="ARBA00016337"/>
    </source>
</evidence>
<dbReference type="EC" id="2.7.1.180" evidence="1 10"/>
<evidence type="ECO:0000256" key="7">
    <source>
        <dbReference type="ARBA" id="ARBA00022842"/>
    </source>
</evidence>
<dbReference type="RefSeq" id="WP_057978668.1">
    <property type="nucleotide sequence ID" value="NZ_LKHP01000007.1"/>
</dbReference>
<keyword evidence="12" id="KW-0472">Membrane</keyword>
<keyword evidence="12" id="KW-1003">Cell membrane</keyword>
<dbReference type="STRING" id="908809.ABG79_01481"/>
<comment type="catalytic activity">
    <reaction evidence="9 10 12">
        <text>L-threonyl-[protein] + FAD = FMN-L-threonyl-[protein] + AMP + H(+)</text>
        <dbReference type="Rhea" id="RHEA:36847"/>
        <dbReference type="Rhea" id="RHEA-COMP:11060"/>
        <dbReference type="Rhea" id="RHEA-COMP:11061"/>
        <dbReference type="ChEBI" id="CHEBI:15378"/>
        <dbReference type="ChEBI" id="CHEBI:30013"/>
        <dbReference type="ChEBI" id="CHEBI:57692"/>
        <dbReference type="ChEBI" id="CHEBI:74257"/>
        <dbReference type="ChEBI" id="CHEBI:456215"/>
        <dbReference type="EC" id="2.7.1.180"/>
    </reaction>
</comment>
<dbReference type="GO" id="GO:0005886">
    <property type="term" value="C:plasma membrane"/>
    <property type="evidence" value="ECO:0007669"/>
    <property type="project" value="UniProtKB-SubCell"/>
</dbReference>
<sequence>MKKIAFFILFITFIFTGCNKANYEPVSKTDFYMGTVVTIKIYNKASDEIFNKAFDRIKDLENKFSINIEGTETLSISKNIGSFVKVSDDTFNVIQKGLYYSDLSGGRFDITIGPLVKIWGIGTDNAKIPNKDEIEWAKNLVNYKNVQTDESSKSVKLTGDEMLIDLGGIAKGYAADVLAETLKENGIKSAIINLGGNVYALGKKPDGSKYKIGIQTPFKARGEILGNIEVSDMSVVTSGIYERYFEDNGKTYHHILNPFTGYPVDNDLLSVSIISKKSVDGDALSTTVFSLGLKDGMEFVKKLDGIEAIFVTKDKKIYMTDGIKDNFKLLDNQYSIAN</sequence>
<dbReference type="SUPFAM" id="SSF143631">
    <property type="entry name" value="ApbE-like"/>
    <property type="match status" value="1"/>
</dbReference>
<organism evidence="13 14">
    <name type="scientific">Caloramator mitchellensis</name>
    <dbReference type="NCBI Taxonomy" id="908809"/>
    <lineage>
        <taxon>Bacteria</taxon>
        <taxon>Bacillati</taxon>
        <taxon>Bacillota</taxon>
        <taxon>Clostridia</taxon>
        <taxon>Eubacteriales</taxon>
        <taxon>Clostridiaceae</taxon>
        <taxon>Caloramator</taxon>
    </lineage>
</organism>
<dbReference type="OrthoDB" id="9778595at2"/>
<proteinExistence type="inferred from homology"/>
<dbReference type="PROSITE" id="PS51257">
    <property type="entry name" value="PROKAR_LIPOPROTEIN"/>
    <property type="match status" value="1"/>
</dbReference>
<dbReference type="InterPro" id="IPR024932">
    <property type="entry name" value="ApbE"/>
</dbReference>
<dbReference type="Pfam" id="PF02424">
    <property type="entry name" value="ApbE"/>
    <property type="match status" value="1"/>
</dbReference>
<evidence type="ECO:0000313" key="14">
    <source>
        <dbReference type="Proteomes" id="UP000052015"/>
    </source>
</evidence>
<keyword evidence="7 10" id="KW-0460">Magnesium</keyword>
<keyword evidence="4 10" id="KW-0808">Transferase</keyword>
<comment type="function">
    <text evidence="12">Flavin transferase that catalyzes the transfer of the FMN moiety of FAD and its covalent binding to the hydroxyl group of a threonine residue in a target flavoprotein.</text>
</comment>
<evidence type="ECO:0000256" key="6">
    <source>
        <dbReference type="ARBA" id="ARBA00022827"/>
    </source>
</evidence>
<keyword evidence="12" id="KW-0997">Cell inner membrane</keyword>
<comment type="cofactor">
    <cofactor evidence="11">
        <name>Mg(2+)</name>
        <dbReference type="ChEBI" id="CHEBI:18420"/>
    </cofactor>
    <cofactor evidence="11">
        <name>Mn(2+)</name>
        <dbReference type="ChEBI" id="CHEBI:29035"/>
    </cofactor>
    <text evidence="11">Magnesium. Can also use manganese.</text>
</comment>
<keyword evidence="14" id="KW-1185">Reference proteome</keyword>
<evidence type="ECO:0000256" key="11">
    <source>
        <dbReference type="PIRSR" id="PIRSR006268-2"/>
    </source>
</evidence>
<feature type="binding site" evidence="11">
    <location>
        <position position="168"/>
    </location>
    <ligand>
        <name>Mg(2+)</name>
        <dbReference type="ChEBI" id="CHEBI:18420"/>
    </ligand>
</feature>
<dbReference type="Gene3D" id="3.10.520.10">
    <property type="entry name" value="ApbE-like domains"/>
    <property type="match status" value="1"/>
</dbReference>
<feature type="binding site" evidence="11">
    <location>
        <position position="282"/>
    </location>
    <ligand>
        <name>Mg(2+)</name>
        <dbReference type="ChEBI" id="CHEBI:18420"/>
    </ligand>
</feature>
<evidence type="ECO:0000256" key="10">
    <source>
        <dbReference type="PIRNR" id="PIRNR006268"/>
    </source>
</evidence>
<dbReference type="GO" id="GO:0046872">
    <property type="term" value="F:metal ion binding"/>
    <property type="evidence" value="ECO:0007669"/>
    <property type="project" value="UniProtKB-UniRule"/>
</dbReference>
<keyword evidence="5 10" id="KW-0479">Metal-binding</keyword>
<evidence type="ECO:0000256" key="8">
    <source>
        <dbReference type="ARBA" id="ARBA00031306"/>
    </source>
</evidence>
<evidence type="ECO:0000256" key="5">
    <source>
        <dbReference type="ARBA" id="ARBA00022723"/>
    </source>
</evidence>
<evidence type="ECO:0000256" key="1">
    <source>
        <dbReference type="ARBA" id="ARBA00011955"/>
    </source>
</evidence>
<comment type="similarity">
    <text evidence="10 12">Belongs to the ApbE family.</text>
</comment>
<dbReference type="PANTHER" id="PTHR30040:SF2">
    <property type="entry name" value="FAD:PROTEIN FMN TRANSFERASE"/>
    <property type="match status" value="1"/>
</dbReference>
<reference evidence="13 14" key="1">
    <citation type="submission" date="2015-09" db="EMBL/GenBank/DDBJ databases">
        <title>Draft genome sequence of a Caloramator mitchellensis, a moderate thermophile from the Great Artesian Basin of Australia.</title>
        <authorList>
            <person name="Patel B.K."/>
        </authorList>
    </citation>
    <scope>NUCLEOTIDE SEQUENCE [LARGE SCALE GENOMIC DNA]</scope>
    <source>
        <strain evidence="13 14">VF08</strain>
    </source>
</reference>
<dbReference type="GO" id="GO:0016740">
    <property type="term" value="F:transferase activity"/>
    <property type="evidence" value="ECO:0007669"/>
    <property type="project" value="UniProtKB-UniRule"/>
</dbReference>
<dbReference type="PIRSF" id="PIRSF006268">
    <property type="entry name" value="ApbE"/>
    <property type="match status" value="1"/>
</dbReference>
<dbReference type="Proteomes" id="UP000052015">
    <property type="component" value="Unassembled WGS sequence"/>
</dbReference>
<protein>
    <recommendedName>
        <fullName evidence="2 10">FAD:protein FMN transferase</fullName>
        <ecNumber evidence="1 10">2.7.1.180</ecNumber>
    </recommendedName>
    <alternativeName>
        <fullName evidence="8 10">Flavin transferase</fullName>
    </alternativeName>
</protein>
<evidence type="ECO:0000313" key="13">
    <source>
        <dbReference type="EMBL" id="KRQ86729.1"/>
    </source>
</evidence>
<keyword evidence="6 10" id="KW-0274">FAD</keyword>
<keyword evidence="12 13" id="KW-0449">Lipoprotein</keyword>
<dbReference type="PATRIC" id="fig|908809.3.peg.1486"/>
<dbReference type="EMBL" id="LKHP01000007">
    <property type="protein sequence ID" value="KRQ86729.1"/>
    <property type="molecule type" value="Genomic_DNA"/>
</dbReference>
<comment type="subcellular location">
    <subcellularLocation>
        <location evidence="12">Cell inner membrane</location>
        <topology evidence="12">Lipid-anchor</topology>
        <orientation evidence="12">Periplasmic side</orientation>
    </subcellularLocation>
</comment>
<evidence type="ECO:0000256" key="3">
    <source>
        <dbReference type="ARBA" id="ARBA00022630"/>
    </source>
</evidence>
<evidence type="ECO:0000256" key="12">
    <source>
        <dbReference type="RuleBase" id="RU363002"/>
    </source>
</evidence>
<dbReference type="PANTHER" id="PTHR30040">
    <property type="entry name" value="THIAMINE BIOSYNTHESIS LIPOPROTEIN APBE"/>
    <property type="match status" value="1"/>
</dbReference>
<feature type="binding site" evidence="11">
    <location>
        <position position="286"/>
    </location>
    <ligand>
        <name>Mg(2+)</name>
        <dbReference type="ChEBI" id="CHEBI:18420"/>
    </ligand>
</feature>
<dbReference type="InterPro" id="IPR003374">
    <property type="entry name" value="ApbE-like_sf"/>
</dbReference>
<keyword evidence="3 10" id="KW-0285">Flavoprotein</keyword>
<evidence type="ECO:0000256" key="9">
    <source>
        <dbReference type="ARBA" id="ARBA00048540"/>
    </source>
</evidence>
<dbReference type="AlphaFoldDB" id="A0A0R3JT82"/>
<evidence type="ECO:0000256" key="4">
    <source>
        <dbReference type="ARBA" id="ARBA00022679"/>
    </source>
</evidence>
<name>A0A0R3JT82_CALMK</name>
<comment type="caution">
    <text evidence="13">The sequence shown here is derived from an EMBL/GenBank/DDBJ whole genome shotgun (WGS) entry which is preliminary data.</text>
</comment>
<gene>
    <name evidence="13" type="primary">apbE</name>
    <name evidence="13" type="ORF">ABG79_01481</name>
</gene>